<keyword evidence="2" id="KW-1185">Reference proteome</keyword>
<accession>A0A2P5F2X6</accession>
<dbReference type="OrthoDB" id="10347728at2759"/>
<dbReference type="EMBL" id="JXTC01000068">
    <property type="protein sequence ID" value="PON92145.1"/>
    <property type="molecule type" value="Genomic_DNA"/>
</dbReference>
<gene>
    <name evidence="1" type="ORF">TorRG33x02_119640</name>
</gene>
<evidence type="ECO:0000313" key="1">
    <source>
        <dbReference type="EMBL" id="PON92145.1"/>
    </source>
</evidence>
<dbReference type="Proteomes" id="UP000237000">
    <property type="component" value="Unassembled WGS sequence"/>
</dbReference>
<proteinExistence type="predicted"/>
<organism evidence="1 2">
    <name type="scientific">Trema orientale</name>
    <name type="common">Charcoal tree</name>
    <name type="synonym">Celtis orientalis</name>
    <dbReference type="NCBI Taxonomy" id="63057"/>
    <lineage>
        <taxon>Eukaryota</taxon>
        <taxon>Viridiplantae</taxon>
        <taxon>Streptophyta</taxon>
        <taxon>Embryophyta</taxon>
        <taxon>Tracheophyta</taxon>
        <taxon>Spermatophyta</taxon>
        <taxon>Magnoliopsida</taxon>
        <taxon>eudicotyledons</taxon>
        <taxon>Gunneridae</taxon>
        <taxon>Pentapetalae</taxon>
        <taxon>rosids</taxon>
        <taxon>fabids</taxon>
        <taxon>Rosales</taxon>
        <taxon>Cannabaceae</taxon>
        <taxon>Trema</taxon>
    </lineage>
</organism>
<protein>
    <submittedName>
        <fullName evidence="1">Uncharacterized protein</fullName>
    </submittedName>
</protein>
<reference evidence="2" key="1">
    <citation type="submission" date="2016-06" db="EMBL/GenBank/DDBJ databases">
        <title>Parallel loss of symbiosis genes in relatives of nitrogen-fixing non-legume Parasponia.</title>
        <authorList>
            <person name="Van Velzen R."/>
            <person name="Holmer R."/>
            <person name="Bu F."/>
            <person name="Rutten L."/>
            <person name="Van Zeijl A."/>
            <person name="Liu W."/>
            <person name="Santuari L."/>
            <person name="Cao Q."/>
            <person name="Sharma T."/>
            <person name="Shen D."/>
            <person name="Roswanjaya Y."/>
            <person name="Wardhani T."/>
            <person name="Kalhor M.S."/>
            <person name="Jansen J."/>
            <person name="Van den Hoogen J."/>
            <person name="Gungor B."/>
            <person name="Hartog M."/>
            <person name="Hontelez J."/>
            <person name="Verver J."/>
            <person name="Yang W.-C."/>
            <person name="Schijlen E."/>
            <person name="Repin R."/>
            <person name="Schilthuizen M."/>
            <person name="Schranz E."/>
            <person name="Heidstra R."/>
            <person name="Miyata K."/>
            <person name="Fedorova E."/>
            <person name="Kohlen W."/>
            <person name="Bisseling T."/>
            <person name="Smit S."/>
            <person name="Geurts R."/>
        </authorList>
    </citation>
    <scope>NUCLEOTIDE SEQUENCE [LARGE SCALE GENOMIC DNA]</scope>
    <source>
        <strain evidence="2">cv. RG33-2</strain>
    </source>
</reference>
<name>A0A2P5F2X6_TREOI</name>
<sequence length="58" mass="6283">MELILPKCGPQGLLPLGASTQSFLSSGLGAARPRGSELRVSFMGLKVDIRFKLLPLWK</sequence>
<dbReference type="InParanoid" id="A0A2P5F2X6"/>
<dbReference type="AlphaFoldDB" id="A0A2P5F2X6"/>
<evidence type="ECO:0000313" key="2">
    <source>
        <dbReference type="Proteomes" id="UP000237000"/>
    </source>
</evidence>
<comment type="caution">
    <text evidence="1">The sequence shown here is derived from an EMBL/GenBank/DDBJ whole genome shotgun (WGS) entry which is preliminary data.</text>
</comment>